<accession>A0A9P8QVT5</accession>
<proteinExistence type="predicted"/>
<evidence type="ECO:0000313" key="3">
    <source>
        <dbReference type="Proteomes" id="UP000827724"/>
    </source>
</evidence>
<keyword evidence="3" id="KW-1185">Reference proteome</keyword>
<dbReference type="Proteomes" id="UP000827724">
    <property type="component" value="Unassembled WGS sequence"/>
</dbReference>
<feature type="region of interest" description="Disordered" evidence="1">
    <location>
        <begin position="101"/>
        <end position="124"/>
    </location>
</feature>
<dbReference type="AlphaFoldDB" id="A0A9P8QVT5"/>
<gene>
    <name evidence="2" type="ORF">Trco_000238</name>
</gene>
<evidence type="ECO:0000256" key="1">
    <source>
        <dbReference type="SAM" id="MobiDB-lite"/>
    </source>
</evidence>
<dbReference type="OrthoDB" id="10681083at2759"/>
<reference evidence="2" key="1">
    <citation type="submission" date="2021-08" db="EMBL/GenBank/DDBJ databases">
        <title>Chromosome-Level Trichoderma cornu-damae using Hi-C Data.</title>
        <authorList>
            <person name="Kim C.S."/>
        </authorList>
    </citation>
    <scope>NUCLEOTIDE SEQUENCE</scope>
    <source>
        <strain evidence="2">KA19-0412C</strain>
    </source>
</reference>
<name>A0A9P8QVT5_9HYPO</name>
<protein>
    <submittedName>
        <fullName evidence="2">Uncharacterized protein</fullName>
    </submittedName>
</protein>
<feature type="compositionally biased region" description="Gly residues" evidence="1">
    <location>
        <begin position="106"/>
        <end position="116"/>
    </location>
</feature>
<organism evidence="2 3">
    <name type="scientific">Trichoderma cornu-damae</name>
    <dbReference type="NCBI Taxonomy" id="654480"/>
    <lineage>
        <taxon>Eukaryota</taxon>
        <taxon>Fungi</taxon>
        <taxon>Dikarya</taxon>
        <taxon>Ascomycota</taxon>
        <taxon>Pezizomycotina</taxon>
        <taxon>Sordariomycetes</taxon>
        <taxon>Hypocreomycetidae</taxon>
        <taxon>Hypocreales</taxon>
        <taxon>Hypocreaceae</taxon>
        <taxon>Trichoderma</taxon>
    </lineage>
</organism>
<evidence type="ECO:0000313" key="2">
    <source>
        <dbReference type="EMBL" id="KAH6610218.1"/>
    </source>
</evidence>
<comment type="caution">
    <text evidence="2">The sequence shown here is derived from an EMBL/GenBank/DDBJ whole genome shotgun (WGS) entry which is preliminary data.</text>
</comment>
<dbReference type="EMBL" id="JAIWOZ010000001">
    <property type="protein sequence ID" value="KAH6610218.1"/>
    <property type="molecule type" value="Genomic_DNA"/>
</dbReference>
<sequence>MSNTRGKEFQGVLENLLELTHPLGADGTVNDLVVEAASDGNLVVPVNSRLSVLILGGHGDLSGGADGQDGGLGRVDDGGEVLDGVVHAHVGDGDGAALATALHAGDNGGDETGGGGDGDRDVDGRELADNVAAPAGVGGGDLLGGNGHGLDEEIVDGQLVLAVTRRVEDLSQLQELGHGDGAGDVEVRVALGRLLQSVGNGLSHSADGDVLKGSAGSGGSRAGRQLLDVLLGDLATLASALDTIQANALGPGKSDGGGEGIGLAVERSLQPAL</sequence>